<evidence type="ECO:0000256" key="6">
    <source>
        <dbReference type="ARBA" id="ARBA00022989"/>
    </source>
</evidence>
<comment type="subcellular location">
    <subcellularLocation>
        <location evidence="1">Cell inner membrane</location>
        <topology evidence="1">Multi-pass membrane protein</topology>
    </subcellularLocation>
</comment>
<evidence type="ECO:0000256" key="3">
    <source>
        <dbReference type="ARBA" id="ARBA00022475"/>
    </source>
</evidence>
<feature type="transmembrane region" description="Helical" evidence="8">
    <location>
        <begin position="225"/>
        <end position="244"/>
    </location>
</feature>
<evidence type="ECO:0000256" key="5">
    <source>
        <dbReference type="ARBA" id="ARBA00022692"/>
    </source>
</evidence>
<dbReference type="AlphaFoldDB" id="A0A653A822"/>
<organism evidence="10">
    <name type="scientific">Uncultured Desulfatiglans sp</name>
    <dbReference type="NCBI Taxonomy" id="1748965"/>
    <lineage>
        <taxon>Bacteria</taxon>
        <taxon>Pseudomonadati</taxon>
        <taxon>Thermodesulfobacteriota</taxon>
        <taxon>Desulfobacteria</taxon>
        <taxon>Desulfatiglandales</taxon>
        <taxon>Desulfatiglandaceae</taxon>
        <taxon>Desulfatiglans</taxon>
        <taxon>environmental samples</taxon>
    </lineage>
</organism>
<feature type="transmembrane region" description="Helical" evidence="8">
    <location>
        <begin position="172"/>
        <end position="194"/>
    </location>
</feature>
<evidence type="ECO:0000259" key="9">
    <source>
        <dbReference type="Pfam" id="PF00482"/>
    </source>
</evidence>
<comment type="similarity">
    <text evidence="2">Belongs to the GSP F family.</text>
</comment>
<dbReference type="GO" id="GO:0015628">
    <property type="term" value="P:protein secretion by the type II secretion system"/>
    <property type="evidence" value="ECO:0007669"/>
    <property type="project" value="TreeGrafter"/>
</dbReference>
<keyword evidence="7 8" id="KW-0472">Membrane</keyword>
<dbReference type="PRINTS" id="PR00812">
    <property type="entry name" value="BCTERIALGSPF"/>
</dbReference>
<gene>
    <name evidence="10" type="ORF">TRIP_B330282</name>
</gene>
<keyword evidence="4" id="KW-0997">Cell inner membrane</keyword>
<feature type="transmembrane region" description="Helical" evidence="8">
    <location>
        <begin position="251"/>
        <end position="268"/>
    </location>
</feature>
<keyword evidence="3" id="KW-1003">Cell membrane</keyword>
<dbReference type="FunFam" id="1.20.81.30:FF:000001">
    <property type="entry name" value="Type II secretion system protein F"/>
    <property type="match status" value="2"/>
</dbReference>
<dbReference type="InterPro" id="IPR003004">
    <property type="entry name" value="GspF/PilC"/>
</dbReference>
<dbReference type="PANTHER" id="PTHR30012:SF4">
    <property type="entry name" value="MSHA BIOGENESIS PROTEIN MSHG"/>
    <property type="match status" value="1"/>
</dbReference>
<protein>
    <submittedName>
        <fullName evidence="10">Type II secretion system F domain-containing protein</fullName>
    </submittedName>
</protein>
<dbReference type="PANTHER" id="PTHR30012">
    <property type="entry name" value="GENERAL SECRETION PATHWAY PROTEIN"/>
    <property type="match status" value="1"/>
</dbReference>
<keyword evidence="5 8" id="KW-0812">Transmembrane</keyword>
<dbReference type="GO" id="GO:0005886">
    <property type="term" value="C:plasma membrane"/>
    <property type="evidence" value="ECO:0007669"/>
    <property type="project" value="UniProtKB-SubCell"/>
</dbReference>
<dbReference type="EMBL" id="UPXX01000027">
    <property type="protein sequence ID" value="VBB44108.1"/>
    <property type="molecule type" value="Genomic_DNA"/>
</dbReference>
<evidence type="ECO:0000313" key="10">
    <source>
        <dbReference type="EMBL" id="VBB44108.1"/>
    </source>
</evidence>
<evidence type="ECO:0000256" key="8">
    <source>
        <dbReference type="SAM" id="Phobius"/>
    </source>
</evidence>
<proteinExistence type="inferred from homology"/>
<keyword evidence="6 8" id="KW-1133">Transmembrane helix</keyword>
<sequence length="408" mass="45868">MPTFRYTAIDVSGHKRSGRLEAEHREQAATMLLDRDLIPDRIRELPGAAPVTNGIGLFDRLRSVKTLDLILFTKQFRTLLRAGVPVVRTLQILESQTENKRLKGVINALAADIERGKSLFEAFQAHPRIFSPLYVAMVRAGESSGDLPEVFNRLIYIVEHEHKVKSDIRAALQYPIIVMTFLFIAFFVLLTFVVPKFIDMFINAGVEIPLPTRICMLLYDVISTYWPYLLGGLAALVVFLALALRTEAGRYIRDLILINMVLVGPLFIKSAMSRFASIFAILQASGIRVLESMRILAGTIGNAVISREFRRIQESMEQGKGIAEPLKQARYFTPMVINMVAVGEESGRLDEMLREVSVHYDDEVDFAMKRLTDAIGPILTVGLAAVVLFFALSIFLPMWDMVKVQAKF</sequence>
<dbReference type="Pfam" id="PF00482">
    <property type="entry name" value="T2SSF"/>
    <property type="match status" value="2"/>
</dbReference>
<evidence type="ECO:0000256" key="1">
    <source>
        <dbReference type="ARBA" id="ARBA00004429"/>
    </source>
</evidence>
<accession>A0A653A822</accession>
<evidence type="ECO:0000256" key="4">
    <source>
        <dbReference type="ARBA" id="ARBA00022519"/>
    </source>
</evidence>
<name>A0A653A822_UNCDX</name>
<feature type="domain" description="Type II secretion system protein GspF" evidence="9">
    <location>
        <begin position="275"/>
        <end position="397"/>
    </location>
</feature>
<dbReference type="InterPro" id="IPR042094">
    <property type="entry name" value="T2SS_GspF_sf"/>
</dbReference>
<dbReference type="InterPro" id="IPR018076">
    <property type="entry name" value="T2SS_GspF_dom"/>
</dbReference>
<feature type="domain" description="Type II secretion system protein GspF" evidence="9">
    <location>
        <begin position="72"/>
        <end position="195"/>
    </location>
</feature>
<evidence type="ECO:0000256" key="2">
    <source>
        <dbReference type="ARBA" id="ARBA00005745"/>
    </source>
</evidence>
<reference evidence="10" key="1">
    <citation type="submission" date="2018-07" db="EMBL/GenBank/DDBJ databases">
        <authorList>
            <consortium name="Genoscope - CEA"/>
            <person name="William W."/>
        </authorList>
    </citation>
    <scope>NUCLEOTIDE SEQUENCE</scope>
    <source>
        <strain evidence="10">IK1</strain>
    </source>
</reference>
<dbReference type="Gene3D" id="1.20.81.30">
    <property type="entry name" value="Type II secretion system (T2SS), domain F"/>
    <property type="match status" value="2"/>
</dbReference>
<evidence type="ECO:0000256" key="7">
    <source>
        <dbReference type="ARBA" id="ARBA00023136"/>
    </source>
</evidence>
<feature type="transmembrane region" description="Helical" evidence="8">
    <location>
        <begin position="378"/>
        <end position="399"/>
    </location>
</feature>